<dbReference type="Gene3D" id="3.60.10.10">
    <property type="entry name" value="Endonuclease/exonuclease/phosphatase"/>
    <property type="match status" value="1"/>
</dbReference>
<evidence type="ECO:0000256" key="1">
    <source>
        <dbReference type="ARBA" id="ARBA00008685"/>
    </source>
</evidence>
<dbReference type="PANTHER" id="PTHR47039:SF1">
    <property type="entry name" value="INOSITOL POLYPHOSPHATE 5-PHOSPHATASE E"/>
    <property type="match status" value="1"/>
</dbReference>
<dbReference type="Proteomes" id="UP000837857">
    <property type="component" value="Chromosome 10"/>
</dbReference>
<protein>
    <recommendedName>
        <fullName evidence="4">Inositol polyphosphate-related phosphatase domain-containing protein</fullName>
    </recommendedName>
</protein>
<gene>
    <name evidence="5" type="ORF">IPOD504_LOCUS1237</name>
</gene>
<reference evidence="5" key="1">
    <citation type="submission" date="2022-03" db="EMBL/GenBank/DDBJ databases">
        <authorList>
            <person name="Martin H S."/>
        </authorList>
    </citation>
    <scope>NUCLEOTIDE SEQUENCE</scope>
</reference>
<dbReference type="InterPro" id="IPR001320">
    <property type="entry name" value="Iontro_rcpt_C"/>
</dbReference>
<dbReference type="SUPFAM" id="SSF56219">
    <property type="entry name" value="DNase I-like"/>
    <property type="match status" value="1"/>
</dbReference>
<feature type="compositionally biased region" description="Polar residues" evidence="2">
    <location>
        <begin position="549"/>
        <end position="558"/>
    </location>
</feature>
<dbReference type="CDD" id="cd00117">
    <property type="entry name" value="TFP"/>
    <property type="match status" value="1"/>
</dbReference>
<evidence type="ECO:0000259" key="4">
    <source>
        <dbReference type="SMART" id="SM00128"/>
    </source>
</evidence>
<dbReference type="InterPro" id="IPR036691">
    <property type="entry name" value="Endo/exonu/phosph_ase_sf"/>
</dbReference>
<keyword evidence="3" id="KW-1133">Transmembrane helix</keyword>
<evidence type="ECO:0000256" key="3">
    <source>
        <dbReference type="SAM" id="Phobius"/>
    </source>
</evidence>
<keyword evidence="3" id="KW-0472">Membrane</keyword>
<feature type="domain" description="Inositol polyphosphate-related phosphatase" evidence="4">
    <location>
        <begin position="610"/>
        <end position="931"/>
    </location>
</feature>
<dbReference type="InterPro" id="IPR053321">
    <property type="entry name" value="IPP-5-Phosphatase_Type_IV"/>
</dbReference>
<evidence type="ECO:0000313" key="5">
    <source>
        <dbReference type="EMBL" id="CAH2037609.1"/>
    </source>
</evidence>
<dbReference type="Pfam" id="PF22669">
    <property type="entry name" value="Exo_endo_phos2"/>
    <property type="match status" value="1"/>
</dbReference>
<dbReference type="Pfam" id="PF00060">
    <property type="entry name" value="Lig_chan"/>
    <property type="match status" value="1"/>
</dbReference>
<dbReference type="Gene3D" id="1.10.287.70">
    <property type="match status" value="1"/>
</dbReference>
<comment type="similarity">
    <text evidence="1">Belongs to the glutamate-gated ion channel (TC 1.A.10.1) family.</text>
</comment>
<feature type="non-terminal residue" evidence="5">
    <location>
        <position position="1"/>
    </location>
</feature>
<accession>A0ABN8HSV7</accession>
<keyword evidence="3" id="KW-0812">Transmembrane</keyword>
<dbReference type="InterPro" id="IPR000300">
    <property type="entry name" value="IPPc"/>
</dbReference>
<dbReference type="PANTHER" id="PTHR47039">
    <property type="entry name" value="INOSITOL POLYPHOSPHATE 5-PHOSPHATASE E"/>
    <property type="match status" value="1"/>
</dbReference>
<evidence type="ECO:0000313" key="6">
    <source>
        <dbReference type="Proteomes" id="UP000837857"/>
    </source>
</evidence>
<feature type="region of interest" description="Disordered" evidence="2">
    <location>
        <begin position="522"/>
        <end position="558"/>
    </location>
</feature>
<feature type="region of interest" description="Disordered" evidence="2">
    <location>
        <begin position="380"/>
        <end position="475"/>
    </location>
</feature>
<feature type="compositionally biased region" description="Low complexity" evidence="2">
    <location>
        <begin position="447"/>
        <end position="463"/>
    </location>
</feature>
<name>A0ABN8HSV7_9NEOP</name>
<keyword evidence="6" id="KW-1185">Reference proteome</keyword>
<dbReference type="EMBL" id="OW152822">
    <property type="protein sequence ID" value="CAH2037609.1"/>
    <property type="molecule type" value="Genomic_DNA"/>
</dbReference>
<evidence type="ECO:0000256" key="2">
    <source>
        <dbReference type="SAM" id="MobiDB-lite"/>
    </source>
</evidence>
<organism evidence="5 6">
    <name type="scientific">Iphiclides podalirius</name>
    <name type="common">scarce swallowtail</name>
    <dbReference type="NCBI Taxonomy" id="110791"/>
    <lineage>
        <taxon>Eukaryota</taxon>
        <taxon>Metazoa</taxon>
        <taxon>Ecdysozoa</taxon>
        <taxon>Arthropoda</taxon>
        <taxon>Hexapoda</taxon>
        <taxon>Insecta</taxon>
        <taxon>Pterygota</taxon>
        <taxon>Neoptera</taxon>
        <taxon>Endopterygota</taxon>
        <taxon>Lepidoptera</taxon>
        <taxon>Glossata</taxon>
        <taxon>Ditrysia</taxon>
        <taxon>Papilionoidea</taxon>
        <taxon>Papilionidae</taxon>
        <taxon>Papilioninae</taxon>
        <taxon>Iphiclides</taxon>
    </lineage>
</organism>
<feature type="transmembrane region" description="Helical" evidence="3">
    <location>
        <begin position="28"/>
        <end position="52"/>
    </location>
</feature>
<dbReference type="SMART" id="SM00128">
    <property type="entry name" value="IPPc"/>
    <property type="match status" value="1"/>
</dbReference>
<sequence length="970" mass="108556">MGDIAILVISAITQQGSSTELKGTLGRVVMFILFLAFVFLYTSYSASIVALLQSSSNRIRTLSDLLNSKMELGAEDTPYNRYYFATETEPVKKAIYKYKIARRGSKSNFLKLEDGVRKLQKEPFAFNMNTGLGYRLVEQYFYEHEKCGLQEISYFPNTKPWQTCRKDSPYKEMFKIGSFRSQEHGFNVRANKIVYSKKPICMTKSDMSVKEVSIIEMTADRGKLKKKEESADPTYCGIRAAKEEEYRYPHDSVISTATAQLRCYACSFSSVDSDQSCLTITNSTPSVDCRFTYCTIMRQEFIDPIGVVASFTRGCEESPDYLNHEVIDPTFKTYYRACTNDLCNIGNGIQSIVGGNLSPTPEYNGLNLLVPGTDPFLAQSAYSSDSNADHSANKKNSNAEGNASHLNQYSDQHSNDDDNNPKCCKTFFRRSRPKSLVEGPGAKSGTNSKPSSPNNDSNNSLSDHTTSGAQSKSDDIPKATVTFTKCDDDEKYFEQTSSLEGIKCKSKLFVKRLSADHLISNDTKPLYRSSSPESDRSSSLDRKRRNKSTITRSASRAGSTDSLARNSLLAAQVLRLIPTQEARERNYLYGRLASHSLLGAAELEHVFPDREVKIFIGTWNMNGQAPSRELADFIFPTQVTHVPDIFAIGTQESYSERTEWEITIQEVLGPSHLLLHSYYLGTIHLTVFIRRDLIWFCSLPEDASLSVRPGTAFRTKGAVAISFALFGSTFLFVTAHLTAHQEKVKERLSDIKRIIRSIDLPKNLPCRHRSKDVTNNFDYVFWCGDLNFRLGEPRAAVLRWIEQTEFPLPPYLPHGLLHTDQLTAVLEDGAAFRDFREAPITFPPTYKYDPGSQQFDTSSKQRAPAYTDRILYKARSMTSNSSSAFSGLRRVSTVPACAGLKCLAYNSVQSVCTSDHKPVWALFSAALRPGTDVVPLAAGLFNREVYLEGIKRRRALLDHAPGTSAVCSLQ</sequence>
<proteinExistence type="inferred from homology"/>
<feature type="compositionally biased region" description="Polar residues" evidence="2">
    <location>
        <begin position="393"/>
        <end position="412"/>
    </location>
</feature>